<dbReference type="PhylomeDB" id="G8B1U0"/>
<organism evidence="2">
    <name type="scientific">Nasonia vitripennis</name>
    <name type="common">Parasitic wasp</name>
    <dbReference type="NCBI Taxonomy" id="7425"/>
    <lineage>
        <taxon>Eukaryota</taxon>
        <taxon>Metazoa</taxon>
        <taxon>Ecdysozoa</taxon>
        <taxon>Arthropoda</taxon>
        <taxon>Hexapoda</taxon>
        <taxon>Insecta</taxon>
        <taxon>Pterygota</taxon>
        <taxon>Neoptera</taxon>
        <taxon>Endopterygota</taxon>
        <taxon>Hymenoptera</taxon>
        <taxon>Apocrita</taxon>
        <taxon>Proctotrupomorpha</taxon>
        <taxon>Chalcidoidea</taxon>
        <taxon>Pteromalidae</taxon>
        <taxon>Pteromalinae</taxon>
        <taxon>Nasonia</taxon>
    </lineage>
</organism>
<dbReference type="HOGENOM" id="CLU_1715397_0_0_1"/>
<feature type="signal peptide" evidence="1">
    <location>
        <begin position="1"/>
        <end position="19"/>
    </location>
</feature>
<dbReference type="SMART" id="SM00708">
    <property type="entry name" value="PhBP"/>
    <property type="match status" value="1"/>
</dbReference>
<dbReference type="AlphaFoldDB" id="G8B1U0"/>
<feature type="chain" id="PRO_5014574445" evidence="1">
    <location>
        <begin position="20"/>
        <end position="132"/>
    </location>
</feature>
<reference evidence="2" key="2">
    <citation type="submission" date="2011-11" db="EMBL/GenBank/DDBJ databases">
        <title>Unique features of odorant binding proteins revealed by genome annotation and comparative analyses of the parasitoid wasp Nasonia vitripennis.</title>
        <authorList>
            <person name="Zhou J.J."/>
            <person name="Vieira F.G."/>
            <person name="Foret S."/>
            <person name="He X.L."/>
            <person name="Rozas J."/>
            <person name="Field L.M."/>
        </authorList>
    </citation>
    <scope>NUCLEOTIDE SEQUENCE</scope>
    <source>
        <strain evidence="2">AsmCX</strain>
    </source>
</reference>
<dbReference type="Gene3D" id="1.10.238.20">
    <property type="entry name" value="Pheromone/general odorant binding protein domain"/>
    <property type="match status" value="1"/>
</dbReference>
<evidence type="ECO:0000313" key="2">
    <source>
        <dbReference type="EMBL" id="CCD17854.1"/>
    </source>
</evidence>
<dbReference type="GO" id="GO:0005549">
    <property type="term" value="F:odorant binding"/>
    <property type="evidence" value="ECO:0007669"/>
    <property type="project" value="InterPro"/>
</dbReference>
<dbReference type="CDD" id="cd23992">
    <property type="entry name" value="PBP_GOBP"/>
    <property type="match status" value="1"/>
</dbReference>
<dbReference type="InterPro" id="IPR006170">
    <property type="entry name" value="PBP/GOBP"/>
</dbReference>
<keyword evidence="1" id="KW-0732">Signal</keyword>
<name>G8B1U0_NASVI</name>
<protein>
    <submittedName>
        <fullName evidence="2">Putative odorant binding protein 85</fullName>
    </submittedName>
</protein>
<dbReference type="Pfam" id="PF01395">
    <property type="entry name" value="PBP_GOBP"/>
    <property type="match status" value="1"/>
</dbReference>
<proteinExistence type="predicted"/>
<evidence type="ECO:0000256" key="1">
    <source>
        <dbReference type="SAM" id="SignalP"/>
    </source>
</evidence>
<dbReference type="EMBL" id="HE578270">
    <property type="protein sequence ID" value="CCD17854.1"/>
    <property type="molecule type" value="Genomic_DNA"/>
</dbReference>
<dbReference type="InterPro" id="IPR036728">
    <property type="entry name" value="PBP_GOBP_sf"/>
</dbReference>
<dbReference type="SMR" id="G8B1U0"/>
<gene>
    <name evidence="2" type="primary">OBP85</name>
</gene>
<reference evidence="2" key="1">
    <citation type="submission" date="2011-08" db="EMBL/GenBank/DDBJ databases">
        <authorList>
            <person name="Zhou J."/>
        </authorList>
    </citation>
    <scope>NUCLEOTIDE SEQUENCE</scope>
    <source>
        <strain evidence="2">AsmCX</strain>
    </source>
</reference>
<sequence length="132" mass="14385">MRSVLLIFCLSSVAVRVSAHVSPVADSFKACLAESGMTRDDFIKALQSSDDSKAQCIAACTMEKEKFMSDDKINVDAIIAKMEDVSQEIGKVQITDLVMNCAAEAKDKSGKCGVAHSVVRCIHEELRKEGWI</sequence>
<accession>G8B1U0</accession>
<dbReference type="SUPFAM" id="SSF47565">
    <property type="entry name" value="Insect pheromone/odorant-binding proteins"/>
    <property type="match status" value="1"/>
</dbReference>